<evidence type="ECO:0000256" key="1">
    <source>
        <dbReference type="ARBA" id="ARBA00004555"/>
    </source>
</evidence>
<evidence type="ECO:0000256" key="5">
    <source>
        <dbReference type="ARBA" id="ARBA00023316"/>
    </source>
</evidence>
<dbReference type="EMBL" id="KV454212">
    <property type="protein sequence ID" value="ODQ58162.1"/>
    <property type="molecule type" value="Genomic_DNA"/>
</dbReference>
<feature type="domain" description="SBE2/SBE22 N-terminal" evidence="9">
    <location>
        <begin position="158"/>
        <end position="289"/>
    </location>
</feature>
<evidence type="ECO:0008006" key="12">
    <source>
        <dbReference type="Google" id="ProtNLM"/>
    </source>
</evidence>
<feature type="region of interest" description="Disordered" evidence="6">
    <location>
        <begin position="300"/>
        <end position="332"/>
    </location>
</feature>
<evidence type="ECO:0000259" key="9">
    <source>
        <dbReference type="Pfam" id="PF22876"/>
    </source>
</evidence>
<name>A0A1E3NZQ0_WICAA</name>
<gene>
    <name evidence="10" type="ORF">WICANDRAFT_80318</name>
</gene>
<keyword evidence="2" id="KW-0813">Transport</keyword>
<keyword evidence="3" id="KW-0653">Protein transport</keyword>
<keyword evidence="4" id="KW-0333">Golgi apparatus</keyword>
<dbReference type="Pfam" id="PF17076">
    <property type="entry name" value="SBE2_C"/>
    <property type="match status" value="1"/>
</dbReference>
<dbReference type="InterPro" id="IPR031403">
    <property type="entry name" value="Sbe2/Sbe22_C"/>
</dbReference>
<feature type="domain" description="Sbe2/Sbe22 C-terminal" evidence="7">
    <location>
        <begin position="441"/>
        <end position="650"/>
    </location>
</feature>
<dbReference type="GO" id="GO:0015031">
    <property type="term" value="P:protein transport"/>
    <property type="evidence" value="ECO:0007669"/>
    <property type="project" value="UniProtKB-KW"/>
</dbReference>
<comment type="subcellular location">
    <subcellularLocation>
        <location evidence="1">Golgi apparatus</location>
    </subcellularLocation>
</comment>
<keyword evidence="5" id="KW-0961">Cell wall biogenesis/degradation</keyword>
<proteinExistence type="predicted"/>
<feature type="compositionally biased region" description="Low complexity" evidence="6">
    <location>
        <begin position="108"/>
        <end position="123"/>
    </location>
</feature>
<reference evidence="10 11" key="1">
    <citation type="journal article" date="2016" name="Proc. Natl. Acad. Sci. U.S.A.">
        <title>Comparative genomics of biotechnologically important yeasts.</title>
        <authorList>
            <person name="Riley R."/>
            <person name="Haridas S."/>
            <person name="Wolfe K.H."/>
            <person name="Lopes M.R."/>
            <person name="Hittinger C.T."/>
            <person name="Goeker M."/>
            <person name="Salamov A.A."/>
            <person name="Wisecaver J.H."/>
            <person name="Long T.M."/>
            <person name="Calvey C.H."/>
            <person name="Aerts A.L."/>
            <person name="Barry K.W."/>
            <person name="Choi C."/>
            <person name="Clum A."/>
            <person name="Coughlan A.Y."/>
            <person name="Deshpande S."/>
            <person name="Douglass A.P."/>
            <person name="Hanson S.J."/>
            <person name="Klenk H.-P."/>
            <person name="LaButti K.M."/>
            <person name="Lapidus A."/>
            <person name="Lindquist E.A."/>
            <person name="Lipzen A.M."/>
            <person name="Meier-Kolthoff J.P."/>
            <person name="Ohm R.A."/>
            <person name="Otillar R.P."/>
            <person name="Pangilinan J.L."/>
            <person name="Peng Y."/>
            <person name="Rokas A."/>
            <person name="Rosa C.A."/>
            <person name="Scheuner C."/>
            <person name="Sibirny A.A."/>
            <person name="Slot J.C."/>
            <person name="Stielow J.B."/>
            <person name="Sun H."/>
            <person name="Kurtzman C.P."/>
            <person name="Blackwell M."/>
            <person name="Grigoriev I.V."/>
            <person name="Jeffries T.W."/>
        </authorList>
    </citation>
    <scope>NUCLEOTIDE SEQUENCE [LARGE SCALE GENOMIC DNA]</scope>
    <source>
        <strain evidence="11">ATCC 58044 / CBS 1984 / NCYC 433 / NRRL Y-366-8</strain>
    </source>
</reference>
<organism evidence="10 11">
    <name type="scientific">Wickerhamomyces anomalus (strain ATCC 58044 / CBS 1984 / NCYC 433 / NRRL Y-366-8)</name>
    <name type="common">Yeast</name>
    <name type="synonym">Hansenula anomala</name>
    <dbReference type="NCBI Taxonomy" id="683960"/>
    <lineage>
        <taxon>Eukaryota</taxon>
        <taxon>Fungi</taxon>
        <taxon>Dikarya</taxon>
        <taxon>Ascomycota</taxon>
        <taxon>Saccharomycotina</taxon>
        <taxon>Saccharomycetes</taxon>
        <taxon>Phaffomycetales</taxon>
        <taxon>Wickerhamomycetaceae</taxon>
        <taxon>Wickerhamomyces</taxon>
    </lineage>
</organism>
<dbReference type="GO" id="GO:0031505">
    <property type="term" value="P:fungal-type cell wall organization"/>
    <property type="evidence" value="ECO:0007669"/>
    <property type="project" value="InterPro"/>
</dbReference>
<evidence type="ECO:0000256" key="4">
    <source>
        <dbReference type="ARBA" id="ARBA00023034"/>
    </source>
</evidence>
<protein>
    <recommendedName>
        <fullName evidence="12">Rab-GAP TBC domain-containing protein</fullName>
    </recommendedName>
</protein>
<sequence>MSTLQQHRMNSEPVSGTLPTLKEGLDQVSLDDIDITSAKPLKKINKSPSQVFANNFNASTSPNNVKGLGINLPRRPSDSMFKTLSKCNNSNGSSSKISVLERPVSNDSITSSSVSEYSEGMNSRNSSITSVSMANSPIMQQHNNGSNTSFHESKYQLHHSSIPSSANSSRFAQNESQISVNKLRGESVSTPKLNKFPSYSSFGSIPSTPMSSTSTNMSNSTVNTLTPSQKYRLRRQNSKSSAKANLRQREKYFDEINSDEEIIEDGLIWNVPFTKGSATIFSPTSGKSSKMLKNVITQSPAQMPLSPLPGTLSAPSTPTASRGSPPKGGYFYKNPDEAASLSRFYQASSDNFVAQELSNRESNGINLPSSIKEASELGLEDMKFISKEKADSFSATRPIWLPPKSKDESKKHERDISKMIEKAAKVDKKKQEYMSTMKSIQEKNIQRWIELQDRGVLRNSSQYEMKKLCFKTSIPENLRSNIWLTILQERSKDSDYEKFEELNSKLSSIPSFPKSKEYEIEKIVETILPNLSKFQKNQELNKSLTKLIKLKSISTRGLEYGDELLFAISLLNFSEQVSYDVTNMIKFSVLNEHTLNKFNNNLSKNAVLKKYLKNKDYKDDYEFLNSNLVFDILQNFQIETVYHLLDIIIIISDYKILYSIFLTILRDHHFGFVSLKELATDNSGHEIIINDEYQFFERLHHFYKKF</sequence>
<dbReference type="Pfam" id="PF22876">
    <property type="entry name" value="SBE2_N"/>
    <property type="match status" value="1"/>
</dbReference>
<dbReference type="Proteomes" id="UP000094112">
    <property type="component" value="Unassembled WGS sequence"/>
</dbReference>
<evidence type="ECO:0000256" key="6">
    <source>
        <dbReference type="SAM" id="MobiDB-lite"/>
    </source>
</evidence>
<keyword evidence="11" id="KW-1185">Reference proteome</keyword>
<dbReference type="OrthoDB" id="289721at2759"/>
<feature type="compositionally biased region" description="Polar residues" evidence="6">
    <location>
        <begin position="124"/>
        <end position="150"/>
    </location>
</feature>
<dbReference type="Pfam" id="PF22874">
    <property type="entry name" value="SBE2_M"/>
    <property type="match status" value="1"/>
</dbReference>
<feature type="compositionally biased region" description="Polar residues" evidence="6">
    <location>
        <begin position="1"/>
        <end position="18"/>
    </location>
</feature>
<dbReference type="GeneID" id="30202286"/>
<dbReference type="InterPro" id="IPR053948">
    <property type="entry name" value="SBE2/SBE22_N"/>
</dbReference>
<evidence type="ECO:0000259" key="7">
    <source>
        <dbReference type="Pfam" id="PF17076"/>
    </source>
</evidence>
<feature type="region of interest" description="Disordered" evidence="6">
    <location>
        <begin position="108"/>
        <end position="177"/>
    </location>
</feature>
<dbReference type="AlphaFoldDB" id="A0A1E3NZQ0"/>
<dbReference type="RefSeq" id="XP_019037369.1">
    <property type="nucleotide sequence ID" value="XM_019185040.1"/>
</dbReference>
<dbReference type="GO" id="GO:0005794">
    <property type="term" value="C:Golgi apparatus"/>
    <property type="evidence" value="ECO:0007669"/>
    <property type="project" value="UniProtKB-SubCell"/>
</dbReference>
<feature type="compositionally biased region" description="Polar residues" evidence="6">
    <location>
        <begin position="313"/>
        <end position="322"/>
    </location>
</feature>
<evidence type="ECO:0000313" key="10">
    <source>
        <dbReference type="EMBL" id="ODQ58162.1"/>
    </source>
</evidence>
<accession>A0A1E3NZQ0</accession>
<evidence type="ECO:0000259" key="8">
    <source>
        <dbReference type="Pfam" id="PF22874"/>
    </source>
</evidence>
<feature type="region of interest" description="Disordered" evidence="6">
    <location>
        <begin position="1"/>
        <end position="20"/>
    </location>
</feature>
<evidence type="ECO:0000313" key="11">
    <source>
        <dbReference type="Proteomes" id="UP000094112"/>
    </source>
</evidence>
<feature type="domain" description="SBE2/SBE22 middle" evidence="8">
    <location>
        <begin position="336"/>
        <end position="424"/>
    </location>
</feature>
<evidence type="ECO:0000256" key="2">
    <source>
        <dbReference type="ARBA" id="ARBA00022448"/>
    </source>
</evidence>
<feature type="compositionally biased region" description="Low complexity" evidence="6">
    <location>
        <begin position="160"/>
        <end position="169"/>
    </location>
</feature>
<evidence type="ECO:0000256" key="3">
    <source>
        <dbReference type="ARBA" id="ARBA00022927"/>
    </source>
</evidence>
<dbReference type="InterPro" id="IPR053949">
    <property type="entry name" value="SBE2/SBE22_M"/>
</dbReference>
<dbReference type="STRING" id="683960.A0A1E3NZQ0"/>